<evidence type="ECO:0000313" key="3">
    <source>
        <dbReference type="Proteomes" id="UP000737171"/>
    </source>
</evidence>
<dbReference type="PANTHER" id="PTHR43792:SF1">
    <property type="entry name" value="N-ACETYLTRANSFERASE DOMAIN-CONTAINING PROTEIN"/>
    <property type="match status" value="1"/>
</dbReference>
<dbReference type="InterPro" id="IPR000182">
    <property type="entry name" value="GNAT_dom"/>
</dbReference>
<evidence type="ECO:0000259" key="1">
    <source>
        <dbReference type="PROSITE" id="PS51186"/>
    </source>
</evidence>
<dbReference type="CDD" id="cd04301">
    <property type="entry name" value="NAT_SF"/>
    <property type="match status" value="1"/>
</dbReference>
<sequence>MEILTTARLRLREFDENDAAFIHALLTDPAWIANIGDRGIRSTEDARIYIRDKLVENYERLGYGFWAVERLSDGLLIGMCGLTQRESLPAPDIGYALLPAWRGSGYAREAAAACLHHAREVLRLPRVLATIAPENAASARVLESIGLRPEGRVHNEFGESCLFGWPAGA</sequence>
<feature type="domain" description="N-acetyltransferase" evidence="1">
    <location>
        <begin position="9"/>
        <end position="168"/>
    </location>
</feature>
<keyword evidence="3" id="KW-1185">Reference proteome</keyword>
<reference evidence="2 3" key="1">
    <citation type="submission" date="2020-05" db="EMBL/GenBank/DDBJ databases">
        <title>Aquincola sp. isolate from soil.</title>
        <authorList>
            <person name="Han J."/>
            <person name="Kim D.-U."/>
        </authorList>
    </citation>
    <scope>NUCLEOTIDE SEQUENCE [LARGE SCALE GENOMIC DNA]</scope>
    <source>
        <strain evidence="2 3">S2</strain>
    </source>
</reference>
<dbReference type="PANTHER" id="PTHR43792">
    <property type="entry name" value="GNAT FAMILY, PUTATIVE (AFU_ORTHOLOGUE AFUA_3G00765)-RELATED-RELATED"/>
    <property type="match status" value="1"/>
</dbReference>
<dbReference type="Proteomes" id="UP000737171">
    <property type="component" value="Unassembled WGS sequence"/>
</dbReference>
<organism evidence="2 3">
    <name type="scientific">Pseudaquabacterium terrae</name>
    <dbReference type="NCBI Taxonomy" id="2732868"/>
    <lineage>
        <taxon>Bacteria</taxon>
        <taxon>Pseudomonadati</taxon>
        <taxon>Pseudomonadota</taxon>
        <taxon>Betaproteobacteria</taxon>
        <taxon>Burkholderiales</taxon>
        <taxon>Sphaerotilaceae</taxon>
        <taxon>Pseudaquabacterium</taxon>
    </lineage>
</organism>
<dbReference type="InterPro" id="IPR051531">
    <property type="entry name" value="N-acetyltransferase"/>
</dbReference>
<proteinExistence type="predicted"/>
<dbReference type="EMBL" id="JABRWJ010000001">
    <property type="protein sequence ID" value="NRF66298.1"/>
    <property type="molecule type" value="Genomic_DNA"/>
</dbReference>
<name>A0ABX2EDH5_9BURK</name>
<protein>
    <submittedName>
        <fullName evidence="2">GNAT family N-acetyltransferase</fullName>
    </submittedName>
</protein>
<evidence type="ECO:0000313" key="2">
    <source>
        <dbReference type="EMBL" id="NRF66298.1"/>
    </source>
</evidence>
<dbReference type="PROSITE" id="PS51186">
    <property type="entry name" value="GNAT"/>
    <property type="match status" value="1"/>
</dbReference>
<dbReference type="SUPFAM" id="SSF55729">
    <property type="entry name" value="Acyl-CoA N-acyltransferases (Nat)"/>
    <property type="match status" value="1"/>
</dbReference>
<dbReference type="RefSeq" id="WP_173121104.1">
    <property type="nucleotide sequence ID" value="NZ_JABRWJ010000001.1"/>
</dbReference>
<accession>A0ABX2EDH5</accession>
<comment type="caution">
    <text evidence="2">The sequence shown here is derived from an EMBL/GenBank/DDBJ whole genome shotgun (WGS) entry which is preliminary data.</text>
</comment>
<dbReference type="Pfam" id="PF13302">
    <property type="entry name" value="Acetyltransf_3"/>
    <property type="match status" value="1"/>
</dbReference>
<dbReference type="Gene3D" id="3.40.630.30">
    <property type="match status" value="1"/>
</dbReference>
<gene>
    <name evidence="2" type="ORF">HLB44_04810</name>
</gene>
<dbReference type="InterPro" id="IPR016181">
    <property type="entry name" value="Acyl_CoA_acyltransferase"/>
</dbReference>